<dbReference type="GO" id="GO:0044183">
    <property type="term" value="F:protein folding chaperone"/>
    <property type="evidence" value="ECO:0007669"/>
    <property type="project" value="InterPro"/>
</dbReference>
<protein>
    <recommendedName>
        <fullName evidence="8">Protein Asterix</fullName>
    </recommendedName>
</protein>
<feature type="transmembrane region" description="Helical" evidence="5">
    <location>
        <begin position="49"/>
        <end position="68"/>
    </location>
</feature>
<evidence type="ECO:0000313" key="7">
    <source>
        <dbReference type="Proteomes" id="UP001149813"/>
    </source>
</evidence>
<sequence>MPFKPIPGDPRRAADVVPYTPASSQADGGIYYVTAFGSAMGALFFKTKWVGWLALFSSLLCVFSDRASASQSGSSRLSTITLALTALMMTYMPEIITLFRAFKGEDAAVSQ</sequence>
<evidence type="ECO:0000256" key="5">
    <source>
        <dbReference type="SAM" id="Phobius"/>
    </source>
</evidence>
<proteinExistence type="predicted"/>
<dbReference type="InterPro" id="IPR005351">
    <property type="entry name" value="ASTER"/>
</dbReference>
<dbReference type="Proteomes" id="UP001149813">
    <property type="component" value="Unassembled WGS sequence"/>
</dbReference>
<dbReference type="GO" id="GO:0005789">
    <property type="term" value="C:endoplasmic reticulum membrane"/>
    <property type="evidence" value="ECO:0007669"/>
    <property type="project" value="InterPro"/>
</dbReference>
<reference evidence="6" key="1">
    <citation type="submission" date="2022-07" db="EMBL/GenBank/DDBJ databases">
        <title>Phylogenomic reconstructions and comparative analyses of Kickxellomycotina fungi.</title>
        <authorList>
            <person name="Reynolds N.K."/>
            <person name="Stajich J.E."/>
            <person name="Barry K."/>
            <person name="Grigoriev I.V."/>
            <person name="Crous P."/>
            <person name="Smith M.E."/>
        </authorList>
    </citation>
    <scope>NUCLEOTIDE SEQUENCE</scope>
    <source>
        <strain evidence="6">NBRC 32514</strain>
    </source>
</reference>
<keyword evidence="2 5" id="KW-0812">Transmembrane</keyword>
<comment type="subcellular location">
    <subcellularLocation>
        <location evidence="1">Membrane</location>
    </subcellularLocation>
</comment>
<feature type="transmembrane region" description="Helical" evidence="5">
    <location>
        <begin position="80"/>
        <end position="102"/>
    </location>
</feature>
<gene>
    <name evidence="6" type="ORF">LPJ53_005288</name>
</gene>
<keyword evidence="3 5" id="KW-1133">Transmembrane helix</keyword>
<keyword evidence="7" id="KW-1185">Reference proteome</keyword>
<evidence type="ECO:0000256" key="2">
    <source>
        <dbReference type="ARBA" id="ARBA00022692"/>
    </source>
</evidence>
<dbReference type="EMBL" id="JANBOJ010000306">
    <property type="protein sequence ID" value="KAJ1720032.1"/>
    <property type="molecule type" value="Genomic_DNA"/>
</dbReference>
<evidence type="ECO:0008006" key="8">
    <source>
        <dbReference type="Google" id="ProtNLM"/>
    </source>
</evidence>
<dbReference type="AlphaFoldDB" id="A0A9W7XX65"/>
<evidence type="ECO:0000256" key="1">
    <source>
        <dbReference type="ARBA" id="ARBA00004370"/>
    </source>
</evidence>
<name>A0A9W7XX65_9FUNG</name>
<comment type="caution">
    <text evidence="6">The sequence shown here is derived from an EMBL/GenBank/DDBJ whole genome shotgun (WGS) entry which is preliminary data.</text>
</comment>
<dbReference type="Pfam" id="PF03669">
    <property type="entry name" value="ASTER"/>
    <property type="match status" value="1"/>
</dbReference>
<evidence type="ECO:0000313" key="6">
    <source>
        <dbReference type="EMBL" id="KAJ1720032.1"/>
    </source>
</evidence>
<accession>A0A9W7XX65</accession>
<evidence type="ECO:0000256" key="4">
    <source>
        <dbReference type="ARBA" id="ARBA00023136"/>
    </source>
</evidence>
<dbReference type="GO" id="GO:0045048">
    <property type="term" value="P:protein insertion into ER membrane"/>
    <property type="evidence" value="ECO:0007669"/>
    <property type="project" value="InterPro"/>
</dbReference>
<dbReference type="OrthoDB" id="284718at2759"/>
<keyword evidence="4 5" id="KW-0472">Membrane</keyword>
<organism evidence="6 7">
    <name type="scientific">Coemansia erecta</name>
    <dbReference type="NCBI Taxonomy" id="147472"/>
    <lineage>
        <taxon>Eukaryota</taxon>
        <taxon>Fungi</taxon>
        <taxon>Fungi incertae sedis</taxon>
        <taxon>Zoopagomycota</taxon>
        <taxon>Kickxellomycotina</taxon>
        <taxon>Kickxellomycetes</taxon>
        <taxon>Kickxellales</taxon>
        <taxon>Kickxellaceae</taxon>
        <taxon>Coemansia</taxon>
    </lineage>
</organism>
<evidence type="ECO:0000256" key="3">
    <source>
        <dbReference type="ARBA" id="ARBA00022989"/>
    </source>
</evidence>